<keyword evidence="2" id="KW-0596">Phosphopantetheine</keyword>
<dbReference type="PROSITE" id="PS50075">
    <property type="entry name" value="CARRIER"/>
    <property type="match status" value="3"/>
</dbReference>
<gene>
    <name evidence="9" type="ORF">F0U60_08265</name>
</gene>
<keyword evidence="3" id="KW-0597">Phosphoprotein</keyword>
<dbReference type="RefSeq" id="WP_395816233.1">
    <property type="nucleotide sequence ID" value="NZ_CP043494.1"/>
</dbReference>
<evidence type="ECO:0000313" key="10">
    <source>
        <dbReference type="Proteomes" id="UP001611383"/>
    </source>
</evidence>
<evidence type="ECO:0000256" key="7">
    <source>
        <dbReference type="SAM" id="Phobius"/>
    </source>
</evidence>
<dbReference type="CDD" id="cd05930">
    <property type="entry name" value="A_NRPS"/>
    <property type="match status" value="1"/>
</dbReference>
<dbReference type="CDD" id="cd05931">
    <property type="entry name" value="FAAL"/>
    <property type="match status" value="1"/>
</dbReference>
<dbReference type="InterPro" id="IPR036736">
    <property type="entry name" value="ACP-like_sf"/>
</dbReference>
<dbReference type="CDD" id="cd19531">
    <property type="entry name" value="LCL_NRPS-like"/>
    <property type="match status" value="3"/>
</dbReference>
<dbReference type="Proteomes" id="UP001611383">
    <property type="component" value="Chromosome"/>
</dbReference>
<feature type="transmembrane region" description="Helical" evidence="7">
    <location>
        <begin position="77"/>
        <end position="97"/>
    </location>
</feature>
<keyword evidence="5" id="KW-0443">Lipid metabolism</keyword>
<evidence type="ECO:0000256" key="2">
    <source>
        <dbReference type="ARBA" id="ARBA00022450"/>
    </source>
</evidence>
<evidence type="ECO:0000256" key="5">
    <source>
        <dbReference type="ARBA" id="ARBA00023098"/>
    </source>
</evidence>
<dbReference type="InterPro" id="IPR020806">
    <property type="entry name" value="PKS_PP-bd"/>
</dbReference>
<feature type="domain" description="Carrier" evidence="8">
    <location>
        <begin position="1663"/>
        <end position="1738"/>
    </location>
</feature>
<sequence length="3293" mass="361430">MSHHSDPHARASTLVELLRERAQQEPDFGLYTFLVDGEEQEERLTYAALDRRARAIAARLAELPPGTRILLLYAPGLEYIAAFFGCLYAGMVAVPVYPPRHDRSLMRLQAIAVDAQAAAGLTRTEHLELLRQFYPLAPELARLRWIASDEIDDGASEAWTPPRLSSTSLAFFQYTSGSTSLPKGVTLTHRNLLHNLDAIRRCFQQDRTSRAIIWLPPYHDMGLIGGILQPLYTGYPAVLMSPMDFLQQPLRWLQAISRHRGTTSGGPDFAYALCTRKIRPEQCEGLDLSCWRVAFNGAEPIRPDTLERFTQAFGPIGFRREAFYPCYGLAEATLIVSGSEVGQAPRVEAFDGQALQRGQAVPAEAGHAEAKHFVSSGRNVLEGRLVVVDPETSALRRDGEIGEIWVSSESVAGGYWGQPETTERTFRARLRDSGEGPFLRTGDLGFLRDGELFVTGRAKDLIIIRGLNHYPQDIERTVEQSHPAVRPGSGAAFSVEADGAEQLVVVYEVTAQRAESGLDEVIDAIRRAVTEQHELALHAVVLIEPGTVPKTSSGKIQRHACRAAFLSGELQALASATLSTASTGAAAATEDAPTGSGASPLWREVAEEVSQVLALPVPVTAGQEELGLDSLSSVELQHRLQLRLGVSVPLARLLSSRTLEEIVAAVEAARAADARQWQPERPSGTASGDFPLSYGQRALWFLHQLAPDSAAYHIAAALRVLEPLDEALLRRAVHRLVERHPGLRTTFHAQDGKPFQRLHAQGEVDLRGEDASGWSEDALRTRLREEASLPFELQRGPLLRLRLYRRSGSEQVLLVVVHHLIADFWSLGQLARELSALYPAERDGTAAVLPSPAASYADAVRWEQEQLEGPHGQRLWEYWQRRLSGSPPVLEHLADHPRPPVQTYRGGRRERVLDASLTARLKELFRREATTPFAPLLAAYATLLYRHNGQRELWVGAPSAGRARAELAETVGYFVNSLVLRLELDGGLPFRALMAEVGRTVHEALDHAAMPFSLLVERLAPLRQASRSPLFQTMFSFQQPPPRSEKGLAALAQGTGGARLSLAGVAMESLELELGTAQLDLALSIAELDGRFHAVLEYNADLFKPETIELLLRRYESLLRSAVDQPDAPLAVLQLDTEEDQARWLALGRPLEAPQPACVHTWIEERARLAPEATALVSGEDALTYGALDARANALAWRLRELGVGPDTLVVIYLERSIEQIVAVLGILKAGGAYVPLDPEFSNARRADVLADSGAQLAVTHPSHAAFFAEQGVTVVTVEAGETRREPPPSSVTPEHLAYVIYTSGSTGRPKGVMVTHHALASLVQAERVQFGVVPEDRVLQFNSLSFDSSVEEIFLALCTGATLVLRDAAMLATVEGFLAGCERLAVTLLDLPTAFFHTVAAALAERELSLPTSLRFVIVAGERVRAERVTQWHRHAPPSIHLINVYGPTEATVSATCHDLPAATTTGLDDVPIGRPLRTMGAYVLDGRLAPVPTGGVGELWLTGEGLARGYFRAPALTAERFLADPHSTTPGSRMYRTGDLARLRTDGVLEYLGRADEQVKIRGFRVELGEIESALRACEGVRDALVLLQAEGAGREARLVAYAVAAPEVAPSALRAQLAARLPPYMVPAAIVRLDAFPYGSSGKVDRRALPPPPSASEGEPPSTPTEAALAEIWADVLKLERVGVDQGFFELGGHSLLAMQVISRIRSTLGIELPLRALFEEGTIVALAARIDQAGSAPSPSAAPPLARVDHGAPLPLSFAQQRLWLLARLEPESAAYNMPGTLHLVGRLDVGALEFSLSELMRRHEILRTRLLEQDGEPVQLVEPAVTVPFQADDLRALPPEQRKVRAEELVRAEAALPFDLSRPPLMRARLIRLGEEEHRLVVVLHHIVCDAWSLNILFQDLAELYNARSTSRTAALPELEVQYADFAVWQRRWLQGEVLENQLAHWRKTLEGAPAELELPLAHAARSTAPGPVGVVRRALPAPLMASLQALCHAEGATPFMALLAAFEALLHRHTGQRDLVVGTPVAHRTHGALEGLVGFFVNTLVLRTHVPERASFRELVARVREVTLTALAHQDLPFEKLVEAVRPARTSSRPPFLQLMFLLQDIPGEGPTLSGLRTSFEEVLPEQAKFDLLLEVGQRSDGWAVSWQFDTALLPTEAVARMAEHFERLLQGAVEHPDAPLARLPLLTEAEVAVIARANDTRRGYPRDATLHQRFAEQAARTPDAIALEWADRSLTYGELDRRSNQLAHHLRRRGVTPDARVGLYVRRSFERVIGMLGILKAGGAYLPLEPGYPRERLTLMLADSDARLLLTEAALLPTLEGTTPDRLCLDADWPAIAGEPTEALPDMTRAESLAYVMYTSGSTGQPKGVCVPHRAVIRLVTAPNYAKLSAEDAFLHLAPFSFDAATLEIWGPLLNGGRLVLFPGDGTGLERLEDTLARHRVTALWLTAGLFHNLVEQHPEALAGVRQLLAGGDVLSPTHVRRVLERHPGLQLINGYGPTENTTFTCCHPMAAPGEVEAPVPIGTPITGTRVYILDAGLEPVPLGVPGELYCAGDGLARGYLGRAGLTAERFLPDPFSSEPGSRMYRTGDLACWRADGRIKFLGRVDNQVKVRGFRIEPGEVEAALLGHPAVREVAVVAAGERADTRRLVAHVVLREASAVTASELRGYLEPLLPEHLIPTSVAFHPALPLSPNGKVDRRVLSREPLDGAQAGSSLSAPRTATERTLVSIWSELLGLTRVGINDDFFELGGHSLLATRLVSRVREATGVELPLKALFEGGTVAALAELIDAAHRSRRAASRPLSPVAREGLLPLSYSQQRLWFLAQLEPNASTYNIPGALRLTGALDVAVLERCLRTLLERHEVLRTAFESQEGSPVQRIVPTLKLEVPVEDLRALPAGEREARAREIEKREAERPFELAQPPLLRVRLLRLDEQEHALLVTLHHIVSDGWSLGVLFREMTALYEAFSAGQQDPLPPLPIQYADFAYWQRHWLQGELLERQLHYWRQRLAGAPTRLTLPSALPRPEVPSHRGKLVVGRLGSKDTEALQALSKKEGATLFMTALAAFYALLHRLTGTEDIVVGVPIANRSHPLTEDLIGFFVNTLALRCQVQGTLSFQELLQRVRALTLEAYEHQDVPFERVVDELGINRSLGYNPLFQVLFVLQNAPLPALRLGDLSMSQLAPNFDAVKFDLVVILEERDGGLEASWSYDVDIFDEATIARMHRQYELLLQQLAGGADRSLARLELQTETERKQENVLKGERRASDFERLRRIKPKPVNSQRSDEER</sequence>
<dbReference type="PANTHER" id="PTHR45527">
    <property type="entry name" value="NONRIBOSOMAL PEPTIDE SYNTHETASE"/>
    <property type="match status" value="1"/>
</dbReference>
<name>A0ABY9WJY2_9BACT</name>
<evidence type="ECO:0000256" key="6">
    <source>
        <dbReference type="SAM" id="MobiDB-lite"/>
    </source>
</evidence>
<dbReference type="InterPro" id="IPR040097">
    <property type="entry name" value="FAAL/FAAC"/>
</dbReference>
<dbReference type="InterPro" id="IPR045851">
    <property type="entry name" value="AMP-bd_C_sf"/>
</dbReference>
<accession>A0ABY9WJY2</accession>
<evidence type="ECO:0000256" key="3">
    <source>
        <dbReference type="ARBA" id="ARBA00022553"/>
    </source>
</evidence>
<dbReference type="Pfam" id="PF13193">
    <property type="entry name" value="AMP-binding_C"/>
    <property type="match status" value="2"/>
</dbReference>
<dbReference type="Gene3D" id="3.30.300.30">
    <property type="match status" value="3"/>
</dbReference>
<evidence type="ECO:0000313" key="9">
    <source>
        <dbReference type="EMBL" id="WNG44094.1"/>
    </source>
</evidence>
<dbReference type="Gene3D" id="1.10.1200.10">
    <property type="entry name" value="ACP-like"/>
    <property type="match status" value="3"/>
</dbReference>
<dbReference type="InterPro" id="IPR001242">
    <property type="entry name" value="Condensation_dom"/>
</dbReference>
<dbReference type="Pfam" id="PF23024">
    <property type="entry name" value="AMP-dom_DIP2-like"/>
    <property type="match status" value="1"/>
</dbReference>
<feature type="domain" description="Carrier" evidence="8">
    <location>
        <begin position="596"/>
        <end position="670"/>
    </location>
</feature>
<dbReference type="Pfam" id="PF00550">
    <property type="entry name" value="PP-binding"/>
    <property type="match status" value="3"/>
</dbReference>
<evidence type="ECO:0000259" key="8">
    <source>
        <dbReference type="PROSITE" id="PS50075"/>
    </source>
</evidence>
<dbReference type="PROSITE" id="PS00012">
    <property type="entry name" value="PHOSPHOPANTETHEINE"/>
    <property type="match status" value="2"/>
</dbReference>
<dbReference type="PANTHER" id="PTHR45527:SF1">
    <property type="entry name" value="FATTY ACID SYNTHASE"/>
    <property type="match status" value="1"/>
</dbReference>
<keyword evidence="10" id="KW-1185">Reference proteome</keyword>
<feature type="domain" description="Carrier" evidence="8">
    <location>
        <begin position="2724"/>
        <end position="2799"/>
    </location>
</feature>
<dbReference type="Pfam" id="PF00501">
    <property type="entry name" value="AMP-binding"/>
    <property type="match status" value="3"/>
</dbReference>
<keyword evidence="7" id="KW-1133">Transmembrane helix</keyword>
<comment type="cofactor">
    <cofactor evidence="1">
        <name>pantetheine 4'-phosphate</name>
        <dbReference type="ChEBI" id="CHEBI:47942"/>
    </cofactor>
</comment>
<dbReference type="SUPFAM" id="SSF56801">
    <property type="entry name" value="Acetyl-CoA synthetase-like"/>
    <property type="match status" value="3"/>
</dbReference>
<dbReference type="Gene3D" id="3.40.50.980">
    <property type="match status" value="4"/>
</dbReference>
<dbReference type="EMBL" id="CP043494">
    <property type="protein sequence ID" value="WNG44094.1"/>
    <property type="molecule type" value="Genomic_DNA"/>
</dbReference>
<dbReference type="Gene3D" id="2.30.38.10">
    <property type="entry name" value="Luciferase, Domain 3"/>
    <property type="match status" value="2"/>
</dbReference>
<dbReference type="NCBIfam" id="NF003417">
    <property type="entry name" value="PRK04813.1"/>
    <property type="match status" value="4"/>
</dbReference>
<dbReference type="Gene3D" id="3.30.559.30">
    <property type="entry name" value="Nonribosomal peptide synthetase, condensation domain"/>
    <property type="match status" value="3"/>
</dbReference>
<dbReference type="Gene3D" id="3.40.50.12780">
    <property type="entry name" value="N-terminal domain of ligase-like"/>
    <property type="match status" value="1"/>
</dbReference>
<dbReference type="SUPFAM" id="SSF47336">
    <property type="entry name" value="ACP-like"/>
    <property type="match status" value="3"/>
</dbReference>
<dbReference type="InterPro" id="IPR020845">
    <property type="entry name" value="AMP-binding_CS"/>
</dbReference>
<dbReference type="InterPro" id="IPR023213">
    <property type="entry name" value="CAT-like_dom_sf"/>
</dbReference>
<dbReference type="InterPro" id="IPR009081">
    <property type="entry name" value="PP-bd_ACP"/>
</dbReference>
<dbReference type="Pfam" id="PF00668">
    <property type="entry name" value="Condensation"/>
    <property type="match status" value="3"/>
</dbReference>
<keyword evidence="7" id="KW-0472">Membrane</keyword>
<dbReference type="CDD" id="cd12117">
    <property type="entry name" value="A_NRPS_Srf_like"/>
    <property type="match status" value="1"/>
</dbReference>
<dbReference type="SMART" id="SM00823">
    <property type="entry name" value="PKS_PP"/>
    <property type="match status" value="3"/>
</dbReference>
<dbReference type="InterPro" id="IPR006162">
    <property type="entry name" value="Ppantetheine_attach_site"/>
</dbReference>
<keyword evidence="4" id="KW-0276">Fatty acid metabolism</keyword>
<keyword evidence="7" id="KW-0812">Transmembrane</keyword>
<dbReference type="InterPro" id="IPR010071">
    <property type="entry name" value="AA_adenyl_dom"/>
</dbReference>
<dbReference type="InterPro" id="IPR025110">
    <property type="entry name" value="AMP-bd_C"/>
</dbReference>
<protein>
    <submittedName>
        <fullName evidence="9">Amino acid adenylation domain-containing protein</fullName>
    </submittedName>
</protein>
<feature type="region of interest" description="Disordered" evidence="6">
    <location>
        <begin position="3274"/>
        <end position="3293"/>
    </location>
</feature>
<dbReference type="InterPro" id="IPR042099">
    <property type="entry name" value="ANL_N_sf"/>
</dbReference>
<evidence type="ECO:0000256" key="4">
    <source>
        <dbReference type="ARBA" id="ARBA00022832"/>
    </source>
</evidence>
<dbReference type="Gene3D" id="3.30.559.10">
    <property type="entry name" value="Chloramphenicol acetyltransferase-like domain"/>
    <property type="match status" value="3"/>
</dbReference>
<evidence type="ECO:0000256" key="1">
    <source>
        <dbReference type="ARBA" id="ARBA00001957"/>
    </source>
</evidence>
<feature type="region of interest" description="Disordered" evidence="6">
    <location>
        <begin position="1647"/>
        <end position="1668"/>
    </location>
</feature>
<dbReference type="NCBIfam" id="TIGR01733">
    <property type="entry name" value="AA-adenyl-dom"/>
    <property type="match status" value="2"/>
</dbReference>
<organism evidence="9 10">
    <name type="scientific">Archangium minus</name>
    <dbReference type="NCBI Taxonomy" id="83450"/>
    <lineage>
        <taxon>Bacteria</taxon>
        <taxon>Pseudomonadati</taxon>
        <taxon>Myxococcota</taxon>
        <taxon>Myxococcia</taxon>
        <taxon>Myxococcales</taxon>
        <taxon>Cystobacterineae</taxon>
        <taxon>Archangiaceae</taxon>
        <taxon>Archangium</taxon>
    </lineage>
</organism>
<proteinExistence type="predicted"/>
<dbReference type="InterPro" id="IPR000873">
    <property type="entry name" value="AMP-dep_synth/lig_dom"/>
</dbReference>
<dbReference type="PROSITE" id="PS00455">
    <property type="entry name" value="AMP_BINDING"/>
    <property type="match status" value="3"/>
</dbReference>
<dbReference type="SUPFAM" id="SSF52777">
    <property type="entry name" value="CoA-dependent acyltransferases"/>
    <property type="match status" value="6"/>
</dbReference>
<feature type="compositionally biased region" description="Low complexity" evidence="6">
    <location>
        <begin position="1658"/>
        <end position="1668"/>
    </location>
</feature>
<reference evidence="9 10" key="1">
    <citation type="submission" date="2019-08" db="EMBL/GenBank/DDBJ databases">
        <title>Archangium and Cystobacter genomes.</title>
        <authorList>
            <person name="Chen I.-C.K."/>
            <person name="Wielgoss S."/>
        </authorList>
    </citation>
    <scope>NUCLEOTIDE SEQUENCE [LARGE SCALE GENOMIC DNA]</scope>
    <source>
        <strain evidence="9 10">Cbm 6</strain>
    </source>
</reference>